<dbReference type="SUPFAM" id="SSF55729">
    <property type="entry name" value="Acyl-CoA N-acyltransferases (Nat)"/>
    <property type="match status" value="1"/>
</dbReference>
<name>A0ABX5Z5A8_9MICO</name>
<dbReference type="PANTHER" id="PTHR43441">
    <property type="entry name" value="RIBOSOMAL-PROTEIN-SERINE ACETYLTRANSFERASE"/>
    <property type="match status" value="1"/>
</dbReference>
<dbReference type="Pfam" id="PF13302">
    <property type="entry name" value="Acetyltransf_3"/>
    <property type="match status" value="1"/>
</dbReference>
<evidence type="ECO:0000313" key="3">
    <source>
        <dbReference type="Proteomes" id="UP000323565"/>
    </source>
</evidence>
<dbReference type="EMBL" id="CP043031">
    <property type="protein sequence ID" value="QEH92157.1"/>
    <property type="molecule type" value="Genomic_DNA"/>
</dbReference>
<gene>
    <name evidence="2" type="ORF">FV141_00340</name>
</gene>
<evidence type="ECO:0000259" key="1">
    <source>
        <dbReference type="PROSITE" id="PS51186"/>
    </source>
</evidence>
<keyword evidence="3" id="KW-1185">Reference proteome</keyword>
<proteinExistence type="predicted"/>
<protein>
    <submittedName>
        <fullName evidence="2">GNAT family N-acetyltransferase</fullName>
    </submittedName>
</protein>
<accession>A0ABX5Z5A8</accession>
<dbReference type="InterPro" id="IPR016181">
    <property type="entry name" value="Acyl_CoA_acyltransferase"/>
</dbReference>
<reference evidence="2 3" key="1">
    <citation type="submission" date="2019-08" db="EMBL/GenBank/DDBJ databases">
        <title>Dermacoccus abyssi strain HZAU 226, whole genome Nanopore sequencing project.</title>
        <authorList>
            <person name="Guo A."/>
            <person name="Zhang X."/>
            <person name="Ruan Y."/>
            <person name="Liu W."/>
            <person name="Chen Q."/>
            <person name="Gu L."/>
        </authorList>
    </citation>
    <scope>NUCLEOTIDE SEQUENCE [LARGE SCALE GENOMIC DNA]</scope>
    <source>
        <strain evidence="2 3">HZAU 226</strain>
    </source>
</reference>
<sequence>MVPDHVPTLESDRVRLRAWRLEDAPVVQAVADDPLVPLITSVPTSGTLDDAEAFVRRQQGRLDEGSGYAFAIALADTDEACGHIGLWTRHLDDGRATLGYWLAPAHRRRGLLTEALAALCEWALTFDEITRLDLFVEPWNEGSWRAAEACGFEREGLLRNWQRVGDEPKDMYVYARTR</sequence>
<dbReference type="Proteomes" id="UP000323565">
    <property type="component" value="Chromosome"/>
</dbReference>
<dbReference type="PROSITE" id="PS51186">
    <property type="entry name" value="GNAT"/>
    <property type="match status" value="1"/>
</dbReference>
<dbReference type="InterPro" id="IPR000182">
    <property type="entry name" value="GNAT_dom"/>
</dbReference>
<dbReference type="InterPro" id="IPR051908">
    <property type="entry name" value="Ribosomal_N-acetyltransferase"/>
</dbReference>
<dbReference type="Gene3D" id="3.40.630.30">
    <property type="match status" value="1"/>
</dbReference>
<dbReference type="CDD" id="cd04301">
    <property type="entry name" value="NAT_SF"/>
    <property type="match status" value="1"/>
</dbReference>
<evidence type="ECO:0000313" key="2">
    <source>
        <dbReference type="EMBL" id="QEH92157.1"/>
    </source>
</evidence>
<dbReference type="PANTHER" id="PTHR43441:SF10">
    <property type="entry name" value="ACETYLTRANSFERASE"/>
    <property type="match status" value="1"/>
</dbReference>
<organism evidence="2 3">
    <name type="scientific">Dermacoccus abyssi</name>
    <dbReference type="NCBI Taxonomy" id="322596"/>
    <lineage>
        <taxon>Bacteria</taxon>
        <taxon>Bacillati</taxon>
        <taxon>Actinomycetota</taxon>
        <taxon>Actinomycetes</taxon>
        <taxon>Micrococcales</taxon>
        <taxon>Dermacoccaceae</taxon>
        <taxon>Dermacoccus</taxon>
    </lineage>
</organism>
<feature type="domain" description="N-acetyltransferase" evidence="1">
    <location>
        <begin position="14"/>
        <end position="178"/>
    </location>
</feature>